<keyword evidence="5" id="KW-1185">Reference proteome</keyword>
<reference evidence="4" key="2">
    <citation type="submission" date="2022-01" db="EMBL/GenBank/DDBJ databases">
        <authorList>
            <person name="Yamashiro T."/>
            <person name="Shiraishi A."/>
            <person name="Satake H."/>
            <person name="Nakayama K."/>
        </authorList>
    </citation>
    <scope>NUCLEOTIDE SEQUENCE</scope>
</reference>
<dbReference type="PROSITE" id="PS50948">
    <property type="entry name" value="PAN"/>
    <property type="match status" value="1"/>
</dbReference>
<dbReference type="PANTHER" id="PTHR32444">
    <property type="entry name" value="BULB-TYPE LECTIN DOMAIN-CONTAINING PROTEIN"/>
    <property type="match status" value="1"/>
</dbReference>
<keyword evidence="1" id="KW-0732">Signal</keyword>
<proteinExistence type="predicted"/>
<dbReference type="Proteomes" id="UP001151760">
    <property type="component" value="Unassembled WGS sequence"/>
</dbReference>
<evidence type="ECO:0000259" key="3">
    <source>
        <dbReference type="PROSITE" id="PS50948"/>
    </source>
</evidence>
<evidence type="ECO:0000256" key="1">
    <source>
        <dbReference type="ARBA" id="ARBA00022729"/>
    </source>
</evidence>
<evidence type="ECO:0000256" key="2">
    <source>
        <dbReference type="ARBA" id="ARBA00023157"/>
    </source>
</evidence>
<keyword evidence="2" id="KW-1015">Disulfide bond</keyword>
<protein>
    <submittedName>
        <fullName evidence="4">G-type lectin S-receptor-like serine/threonine-protein kinase</fullName>
    </submittedName>
</protein>
<dbReference type="PANTHER" id="PTHR32444:SF118">
    <property type="entry name" value="OS09G0551150 PROTEIN"/>
    <property type="match status" value="1"/>
</dbReference>
<name>A0ABQ5HXT3_9ASTR</name>
<evidence type="ECO:0000313" key="4">
    <source>
        <dbReference type="EMBL" id="GJT92646.1"/>
    </source>
</evidence>
<evidence type="ECO:0000313" key="5">
    <source>
        <dbReference type="Proteomes" id="UP001151760"/>
    </source>
</evidence>
<feature type="domain" description="Apple" evidence="3">
    <location>
        <begin position="97"/>
        <end position="172"/>
    </location>
</feature>
<accession>A0ABQ5HXT3</accession>
<dbReference type="EMBL" id="BQNB010020129">
    <property type="protein sequence ID" value="GJT92646.1"/>
    <property type="molecule type" value="Genomic_DNA"/>
</dbReference>
<comment type="caution">
    <text evidence="4">The sequence shown here is derived from an EMBL/GenBank/DDBJ whole genome shotgun (WGS) entry which is preliminary data.</text>
</comment>
<dbReference type="InterPro" id="IPR000858">
    <property type="entry name" value="S_locus_glycoprot_dom"/>
</dbReference>
<dbReference type="Pfam" id="PF00954">
    <property type="entry name" value="S_locus_glycop"/>
    <property type="match status" value="1"/>
</dbReference>
<sequence length="181" mass="20856">MLTVNLLTSSGYRWLYIKPNGVFQMIYWDSEENMWDFSWEAPDNACDVYGVCGSFAICTNNKSPICGCLKGFVPLSNEEWSKGNWTRGCVRRSELLCEKNQSSLPSGKSKLDKLQVLKGLKLPDRYHYFPDKNPDECQQWCMGNCSCTAYAFVTGIYCMAWTEDLIFFERRILLKTKLARS</sequence>
<reference evidence="4" key="1">
    <citation type="journal article" date="2022" name="Int. J. Mol. Sci.">
        <title>Draft Genome of Tanacetum Coccineum: Genomic Comparison of Closely Related Tanacetum-Family Plants.</title>
        <authorList>
            <person name="Yamashiro T."/>
            <person name="Shiraishi A."/>
            <person name="Nakayama K."/>
            <person name="Satake H."/>
        </authorList>
    </citation>
    <scope>NUCLEOTIDE SEQUENCE</scope>
</reference>
<dbReference type="InterPro" id="IPR003609">
    <property type="entry name" value="Pan_app"/>
</dbReference>
<organism evidence="4 5">
    <name type="scientific">Tanacetum coccineum</name>
    <dbReference type="NCBI Taxonomy" id="301880"/>
    <lineage>
        <taxon>Eukaryota</taxon>
        <taxon>Viridiplantae</taxon>
        <taxon>Streptophyta</taxon>
        <taxon>Embryophyta</taxon>
        <taxon>Tracheophyta</taxon>
        <taxon>Spermatophyta</taxon>
        <taxon>Magnoliopsida</taxon>
        <taxon>eudicotyledons</taxon>
        <taxon>Gunneridae</taxon>
        <taxon>Pentapetalae</taxon>
        <taxon>asterids</taxon>
        <taxon>campanulids</taxon>
        <taxon>Asterales</taxon>
        <taxon>Asteraceae</taxon>
        <taxon>Asteroideae</taxon>
        <taxon>Anthemideae</taxon>
        <taxon>Anthemidinae</taxon>
        <taxon>Tanacetum</taxon>
    </lineage>
</organism>
<dbReference type="Pfam" id="PF08276">
    <property type="entry name" value="PAN_2"/>
    <property type="match status" value="1"/>
</dbReference>
<gene>
    <name evidence="4" type="ORF">Tco_1081491</name>
</gene>